<dbReference type="InterPro" id="IPR002104">
    <property type="entry name" value="Integrase_catalytic"/>
</dbReference>
<dbReference type="InterPro" id="IPR011010">
    <property type="entry name" value="DNA_brk_join_enz"/>
</dbReference>
<evidence type="ECO:0000313" key="3">
    <source>
        <dbReference type="EMBL" id="MFC6712654.1"/>
    </source>
</evidence>
<gene>
    <name evidence="3" type="primary">xerC</name>
    <name evidence="3" type="ORF">ACFQBT_01830</name>
</gene>
<dbReference type="Proteomes" id="UP001596356">
    <property type="component" value="Unassembled WGS sequence"/>
</dbReference>
<proteinExistence type="predicted"/>
<comment type="caution">
    <text evidence="3">The sequence shown here is derived from an EMBL/GenBank/DDBJ whole genome shotgun (WGS) entry which is preliminary data.</text>
</comment>
<name>A0ABW2APN3_9MICO</name>
<dbReference type="PANTHER" id="PTHR30349:SF64">
    <property type="entry name" value="PROPHAGE INTEGRASE INTD-RELATED"/>
    <property type="match status" value="1"/>
</dbReference>
<dbReference type="SUPFAM" id="SSF56349">
    <property type="entry name" value="DNA breaking-rejoining enzymes"/>
    <property type="match status" value="1"/>
</dbReference>
<dbReference type="InterPro" id="IPR050090">
    <property type="entry name" value="Tyrosine_recombinase_XerCD"/>
</dbReference>
<dbReference type="CDD" id="cd00397">
    <property type="entry name" value="DNA_BRE_C"/>
    <property type="match status" value="1"/>
</dbReference>
<dbReference type="PANTHER" id="PTHR30349">
    <property type="entry name" value="PHAGE INTEGRASE-RELATED"/>
    <property type="match status" value="1"/>
</dbReference>
<organism evidence="3 4">
    <name type="scientific">Branchiibius cervicis</name>
    <dbReference type="NCBI Taxonomy" id="908252"/>
    <lineage>
        <taxon>Bacteria</taxon>
        <taxon>Bacillati</taxon>
        <taxon>Actinomycetota</taxon>
        <taxon>Actinomycetes</taxon>
        <taxon>Micrococcales</taxon>
        <taxon>Dermacoccaceae</taxon>
        <taxon>Branchiibius</taxon>
    </lineage>
</organism>
<dbReference type="EMBL" id="JBHSWJ010000002">
    <property type="protein sequence ID" value="MFC6712654.1"/>
    <property type="molecule type" value="Genomic_DNA"/>
</dbReference>
<feature type="domain" description="Tyr recombinase" evidence="2">
    <location>
        <begin position="66"/>
        <end position="283"/>
    </location>
</feature>
<sequence length="290" mass="32446">MPFLDRLLADIEHGPRRGDYNARDGGRTTRQLRVVLAGMLGLAVTHGALPANPMRDVAPSAREQRAEVQHLTVAQAVHLRQRVRRDTMRVPDRRKPNADLEEFIDLLPGTGCREGEGLAIRPVDLIDLDSDTPLLHVCGTVIEPRTTYVERLHRQDTTKTRDDRTLILPDAVATMLRARIERNQPEPTAPIFASRTGNWLSPANLRTRLRQAVQRAVESGNEEDLALAGTTLHTLRRTVGTLLAHEVSLDAAREQLEHRDPSVTYQHHVGKRLIAPDVRSTLDQLLTPLP</sequence>
<dbReference type="InterPro" id="IPR013762">
    <property type="entry name" value="Integrase-like_cat_sf"/>
</dbReference>
<evidence type="ECO:0000256" key="1">
    <source>
        <dbReference type="ARBA" id="ARBA00023172"/>
    </source>
</evidence>
<evidence type="ECO:0000313" key="4">
    <source>
        <dbReference type="Proteomes" id="UP001596356"/>
    </source>
</evidence>
<keyword evidence="1" id="KW-0233">DNA recombination</keyword>
<keyword evidence="4" id="KW-1185">Reference proteome</keyword>
<dbReference type="Pfam" id="PF00589">
    <property type="entry name" value="Phage_integrase"/>
    <property type="match status" value="1"/>
</dbReference>
<accession>A0ABW2APN3</accession>
<dbReference type="Gene3D" id="1.10.443.10">
    <property type="entry name" value="Intergrase catalytic core"/>
    <property type="match status" value="1"/>
</dbReference>
<protein>
    <submittedName>
        <fullName evidence="3">Tyrosine recombinase XerC</fullName>
    </submittedName>
</protein>
<dbReference type="PROSITE" id="PS51898">
    <property type="entry name" value="TYR_RECOMBINASE"/>
    <property type="match status" value="1"/>
</dbReference>
<reference evidence="4" key="1">
    <citation type="journal article" date="2019" name="Int. J. Syst. Evol. Microbiol.">
        <title>The Global Catalogue of Microorganisms (GCM) 10K type strain sequencing project: providing services to taxonomists for standard genome sequencing and annotation.</title>
        <authorList>
            <consortium name="The Broad Institute Genomics Platform"/>
            <consortium name="The Broad Institute Genome Sequencing Center for Infectious Disease"/>
            <person name="Wu L."/>
            <person name="Ma J."/>
        </authorList>
    </citation>
    <scope>NUCLEOTIDE SEQUENCE [LARGE SCALE GENOMIC DNA]</scope>
    <source>
        <strain evidence="4">NBRC 106593</strain>
    </source>
</reference>
<evidence type="ECO:0000259" key="2">
    <source>
        <dbReference type="PROSITE" id="PS51898"/>
    </source>
</evidence>